<keyword evidence="2" id="KW-1185">Reference proteome</keyword>
<dbReference type="RefSeq" id="WP_050429436.1">
    <property type="nucleotide sequence ID" value="NZ_CP012159.1"/>
</dbReference>
<reference evidence="1 2" key="1">
    <citation type="submission" date="2015-07" db="EMBL/GenBank/DDBJ databases">
        <title>Genome analysis of myxobacterium Chondromyces crocatus Cm c5 reveals a high potential for natural compound synthesis and the genetic basis for the loss of fruiting body formation.</title>
        <authorList>
            <person name="Zaburannyi N."/>
            <person name="Bunk B."/>
            <person name="Maier J."/>
            <person name="Overmann J."/>
            <person name="Mueller R."/>
        </authorList>
    </citation>
    <scope>NUCLEOTIDE SEQUENCE [LARGE SCALE GENOMIC DNA]</scope>
    <source>
        <strain evidence="1 2">Cm c5</strain>
    </source>
</reference>
<dbReference type="Proteomes" id="UP000067626">
    <property type="component" value="Chromosome"/>
</dbReference>
<gene>
    <name evidence="1" type="ORF">CMC5_011320</name>
</gene>
<organism evidence="1 2">
    <name type="scientific">Chondromyces crocatus</name>
    <dbReference type="NCBI Taxonomy" id="52"/>
    <lineage>
        <taxon>Bacteria</taxon>
        <taxon>Pseudomonadati</taxon>
        <taxon>Myxococcota</taxon>
        <taxon>Polyangia</taxon>
        <taxon>Polyangiales</taxon>
        <taxon>Polyangiaceae</taxon>
        <taxon>Chondromyces</taxon>
    </lineage>
</organism>
<dbReference type="OrthoDB" id="5482055at2"/>
<protein>
    <submittedName>
        <fullName evidence="1">Uncharacterized protein</fullName>
    </submittedName>
</protein>
<evidence type="ECO:0000313" key="1">
    <source>
        <dbReference type="EMBL" id="AKT37006.1"/>
    </source>
</evidence>
<dbReference type="AlphaFoldDB" id="A0A0K1E7Z6"/>
<sequence>MKGARASDASVTEHLVTWTVAAPEAHDEPPTTPHPVDLTAGRADAAPLWLLPSGALSHTPSLAPRGTDAREALVTAARWISSRRQTGFERLFPTSSLQPSTSTRPERLSARQGAGLLTQVRGALEVAAVGGPVARRDVLDAAQIRSAGLTVLSHLVATALRDPSFTDLAEEATAEMLRLLHAEQDDETARPALRAHAIHLLQLRAPALTEAHRRETETLVRRLLREAPPYAELRGPWNFAICSASEFVEGENRLLVNALGFREIALPEGTPPPPTHRSSYRAFEAPFTTPAGQPIRLFVRTALPRDEHMEMGSPFFTGLLINRHAQLGAFDMRAATVRVLQAGYKLMMNSQCAGLTTRFAISRMFPDADIYSSWDSTYFKKDAQGEVSASEGLDCFLAVLEGMRHGETHEQISERIRKAQWRHPHQSSPGFVQFVGPSHPLVVARYSDVNQDGRADYYDGFLDFHLTEIAEDVHASLEARDPGVLVSQVSGEAAHGLSWAAGSLNRVAQYSELWVGLPGLSELFYPFHSGGFYSHREPPEDVPTGTAPPQDLDKLPALVRFLPAPEVEGGFVAEVLFHSFLSHAAKEVKSLLCAADALRRALDLGYLPAEGPLASPAGQRGALLLTLAGLLEVPAAQNVLDGLWSMTLTALALPEISRNLVRRCVSAAEQARSNVFGSARALEQLLSTLKTRDPVAHAQLASDDPFVGRLQPMRFG</sequence>
<dbReference type="EMBL" id="CP012159">
    <property type="protein sequence ID" value="AKT37006.1"/>
    <property type="molecule type" value="Genomic_DNA"/>
</dbReference>
<dbReference type="KEGG" id="ccro:CMC5_011320"/>
<dbReference type="STRING" id="52.CMC5_011320"/>
<evidence type="ECO:0000313" key="2">
    <source>
        <dbReference type="Proteomes" id="UP000067626"/>
    </source>
</evidence>
<proteinExistence type="predicted"/>
<accession>A0A0K1E7Z6</accession>
<name>A0A0K1E7Z6_CHOCO</name>